<dbReference type="SUPFAM" id="SSF48452">
    <property type="entry name" value="TPR-like"/>
    <property type="match status" value="1"/>
</dbReference>
<dbReference type="InterPro" id="IPR011990">
    <property type="entry name" value="TPR-like_helical_dom_sf"/>
</dbReference>
<dbReference type="PROSITE" id="PS50005">
    <property type="entry name" value="TPR"/>
    <property type="match status" value="1"/>
</dbReference>
<dbReference type="Proteomes" id="UP000317178">
    <property type="component" value="Chromosome"/>
</dbReference>
<dbReference type="KEGG" id="plon:Pla110_06520"/>
<dbReference type="EMBL" id="CP036281">
    <property type="protein sequence ID" value="QDU78948.1"/>
    <property type="molecule type" value="Genomic_DNA"/>
</dbReference>
<evidence type="ECO:0000313" key="2">
    <source>
        <dbReference type="EMBL" id="QDU78948.1"/>
    </source>
</evidence>
<reference evidence="2 3" key="1">
    <citation type="submission" date="2019-02" db="EMBL/GenBank/DDBJ databases">
        <title>Deep-cultivation of Planctomycetes and their phenomic and genomic characterization uncovers novel biology.</title>
        <authorList>
            <person name="Wiegand S."/>
            <person name="Jogler M."/>
            <person name="Boedeker C."/>
            <person name="Pinto D."/>
            <person name="Vollmers J."/>
            <person name="Rivas-Marin E."/>
            <person name="Kohn T."/>
            <person name="Peeters S.H."/>
            <person name="Heuer A."/>
            <person name="Rast P."/>
            <person name="Oberbeckmann S."/>
            <person name="Bunk B."/>
            <person name="Jeske O."/>
            <person name="Meyerdierks A."/>
            <person name="Storesund J.E."/>
            <person name="Kallscheuer N."/>
            <person name="Luecker S."/>
            <person name="Lage O.M."/>
            <person name="Pohl T."/>
            <person name="Merkel B.J."/>
            <person name="Hornburger P."/>
            <person name="Mueller R.-W."/>
            <person name="Bruemmer F."/>
            <person name="Labrenz M."/>
            <person name="Spormann A.M."/>
            <person name="Op den Camp H."/>
            <person name="Overmann J."/>
            <person name="Amann R."/>
            <person name="Jetten M.S.M."/>
            <person name="Mascher T."/>
            <person name="Medema M.H."/>
            <person name="Devos D.P."/>
            <person name="Kaster A.-K."/>
            <person name="Ovreas L."/>
            <person name="Rohde M."/>
            <person name="Galperin M.Y."/>
            <person name="Jogler C."/>
        </authorList>
    </citation>
    <scope>NUCLEOTIDE SEQUENCE [LARGE SCALE GENOMIC DNA]</scope>
    <source>
        <strain evidence="2 3">Pla110</strain>
    </source>
</reference>
<dbReference type="AlphaFoldDB" id="A0A518CI86"/>
<feature type="repeat" description="TPR" evidence="1">
    <location>
        <begin position="147"/>
        <end position="180"/>
    </location>
</feature>
<protein>
    <submittedName>
        <fullName evidence="2">Tetratricopeptide repeat protein</fullName>
    </submittedName>
</protein>
<evidence type="ECO:0000313" key="3">
    <source>
        <dbReference type="Proteomes" id="UP000317178"/>
    </source>
</evidence>
<dbReference type="InterPro" id="IPR019734">
    <property type="entry name" value="TPR_rpt"/>
</dbReference>
<proteinExistence type="predicted"/>
<name>A0A518CI86_9PLAN</name>
<sequence>MLIIGSESSAPVASRDTLLRASLHSVFHDGNPRLIFQPINFREKKSGITRISFSSQYALLKLATPSASGSNDMDDSRHQRRILKAAEGYLELDLPEQALRELDQIKTTDEFRCRYHILRGEAFRQREEFEAALLSYHKSHCGEPENLIVLMGMAWCYKRTGQLHRSIQMMKRALEVEPDNALIQFNLACYFSLDQDKSQALSWLGRAFRQDRSLISLVADETDFDPLRDDPDFQYMIETVGTTEKQG</sequence>
<accession>A0A518CI86</accession>
<dbReference type="SMART" id="SM00028">
    <property type="entry name" value="TPR"/>
    <property type="match status" value="3"/>
</dbReference>
<keyword evidence="1" id="KW-0802">TPR repeat</keyword>
<gene>
    <name evidence="2" type="ORF">Pla110_06520</name>
</gene>
<organism evidence="2 3">
    <name type="scientific">Polystyrenella longa</name>
    <dbReference type="NCBI Taxonomy" id="2528007"/>
    <lineage>
        <taxon>Bacteria</taxon>
        <taxon>Pseudomonadati</taxon>
        <taxon>Planctomycetota</taxon>
        <taxon>Planctomycetia</taxon>
        <taxon>Planctomycetales</taxon>
        <taxon>Planctomycetaceae</taxon>
        <taxon>Polystyrenella</taxon>
    </lineage>
</organism>
<evidence type="ECO:0000256" key="1">
    <source>
        <dbReference type="PROSITE-ProRule" id="PRU00339"/>
    </source>
</evidence>
<keyword evidence="3" id="KW-1185">Reference proteome</keyword>
<dbReference type="Gene3D" id="1.25.40.10">
    <property type="entry name" value="Tetratricopeptide repeat domain"/>
    <property type="match status" value="1"/>
</dbReference>
<dbReference type="NCBIfam" id="NF047558">
    <property type="entry name" value="TPR_END_plus"/>
    <property type="match status" value="1"/>
</dbReference>